<dbReference type="Gene3D" id="2.40.37.10">
    <property type="entry name" value="Lyase, Ornithine Decarboxylase, Chain A, domain 1"/>
    <property type="match status" value="1"/>
</dbReference>
<dbReference type="PRINTS" id="PR01182">
    <property type="entry name" value="ORNDCRBXLASE"/>
</dbReference>
<name>A0A7S2SMX0_9STRA</name>
<protein>
    <recommendedName>
        <fullName evidence="3">Orn/DAP/Arg decarboxylase 2 N-terminal domain-containing protein</fullName>
    </recommendedName>
</protein>
<dbReference type="GO" id="GO:0006596">
    <property type="term" value="P:polyamine biosynthetic process"/>
    <property type="evidence" value="ECO:0007669"/>
    <property type="project" value="InterPro"/>
</dbReference>
<dbReference type="InterPro" id="IPR029066">
    <property type="entry name" value="PLP-binding_barrel"/>
</dbReference>
<evidence type="ECO:0000256" key="2">
    <source>
        <dbReference type="ARBA" id="ARBA00022898"/>
    </source>
</evidence>
<proteinExistence type="predicted"/>
<evidence type="ECO:0000256" key="1">
    <source>
        <dbReference type="ARBA" id="ARBA00001933"/>
    </source>
</evidence>
<dbReference type="InterPro" id="IPR009006">
    <property type="entry name" value="Ala_racemase/Decarboxylase_C"/>
</dbReference>
<comment type="cofactor">
    <cofactor evidence="1">
        <name>pyridoxal 5'-phosphate</name>
        <dbReference type="ChEBI" id="CHEBI:597326"/>
    </cofactor>
</comment>
<dbReference type="EMBL" id="HBHK01023967">
    <property type="protein sequence ID" value="CAD9702909.1"/>
    <property type="molecule type" value="Transcribed_RNA"/>
</dbReference>
<dbReference type="GO" id="GO:0008836">
    <property type="term" value="F:diaminopimelate decarboxylase activity"/>
    <property type="evidence" value="ECO:0007669"/>
    <property type="project" value="TreeGrafter"/>
</dbReference>
<dbReference type="PANTHER" id="PTHR43727">
    <property type="entry name" value="DIAMINOPIMELATE DECARBOXYLASE"/>
    <property type="match status" value="1"/>
</dbReference>
<dbReference type="SUPFAM" id="SSF50621">
    <property type="entry name" value="Alanine racemase C-terminal domain-like"/>
    <property type="match status" value="1"/>
</dbReference>
<dbReference type="InterPro" id="IPR022644">
    <property type="entry name" value="De-COase2_N"/>
</dbReference>
<sequence length="458" mass="49809">MTGRISLAVHAAAKNGLLGNGVDSGDCDVEDKPMAMFYDLDDWEDNLSLLRERTFKEKHFKHAVAVKSNPLEWFLKRAKQLGHGAECATISEVVHSLNVGFAPNDVVFDCPCKTIGEIKFALARGVHLNLDNVQELARVKKLFEGEHAQEYLNADGSPKSTIGIRINPLVGAGTILEFSVSTGKSKFGVPLESEGEGRATLVKTVSGIPWITCVHVHTGSGGMGLNQLVSGVRKAVDFALEINKRVGSRQIKVLDMGGGLAVDFDTEQPLSNFEAYCAELRKAVPEVFDVNVFDRVVSEFGASCNTKFGWLASRVEYTKSYDGGRIALIHAGSDIFLRACYAPEKYVRLKVYPFDSEGNRIVGKEGDLVPHDIAGPLCFAGDVVVSGAKLPELSVNDIVVVSDAGGNTLSLHNSHCSRQLPCVYGYKICKEKGSVTFVSIQQRQRIEDAISQWKCEGV</sequence>
<dbReference type="InterPro" id="IPR002433">
    <property type="entry name" value="Orn_de-COase"/>
</dbReference>
<dbReference type="Pfam" id="PF02784">
    <property type="entry name" value="Orn_Arg_deC_N"/>
    <property type="match status" value="1"/>
</dbReference>
<accession>A0A7S2SMX0</accession>
<evidence type="ECO:0000313" key="5">
    <source>
        <dbReference type="EMBL" id="CAD9702911.1"/>
    </source>
</evidence>
<organism evidence="4">
    <name type="scientific">Mucochytrium quahogii</name>
    <dbReference type="NCBI Taxonomy" id="96639"/>
    <lineage>
        <taxon>Eukaryota</taxon>
        <taxon>Sar</taxon>
        <taxon>Stramenopiles</taxon>
        <taxon>Bigyra</taxon>
        <taxon>Labyrinthulomycetes</taxon>
        <taxon>Thraustochytrida</taxon>
        <taxon>Thraustochytriidae</taxon>
        <taxon>Mucochytrium</taxon>
    </lineage>
</organism>
<gene>
    <name evidence="4" type="ORF">QSP1433_LOCUS15082</name>
    <name evidence="5" type="ORF">QSP1433_LOCUS15083</name>
</gene>
<dbReference type="EMBL" id="HBHK01023968">
    <property type="protein sequence ID" value="CAD9702911.1"/>
    <property type="molecule type" value="Transcribed_RNA"/>
</dbReference>
<dbReference type="GO" id="GO:0009089">
    <property type="term" value="P:lysine biosynthetic process via diaminopimelate"/>
    <property type="evidence" value="ECO:0007669"/>
    <property type="project" value="TreeGrafter"/>
</dbReference>
<dbReference type="PANTHER" id="PTHR43727:SF3">
    <property type="entry name" value="GROUP IV DECARBOXYLASE"/>
    <property type="match status" value="1"/>
</dbReference>
<dbReference type="Gene3D" id="3.20.20.10">
    <property type="entry name" value="Alanine racemase"/>
    <property type="match status" value="1"/>
</dbReference>
<dbReference type="AlphaFoldDB" id="A0A7S2SMX0"/>
<dbReference type="SUPFAM" id="SSF51419">
    <property type="entry name" value="PLP-binding barrel"/>
    <property type="match status" value="1"/>
</dbReference>
<evidence type="ECO:0000313" key="4">
    <source>
        <dbReference type="EMBL" id="CAD9702909.1"/>
    </source>
</evidence>
<reference evidence="4" key="1">
    <citation type="submission" date="2021-01" db="EMBL/GenBank/DDBJ databases">
        <authorList>
            <person name="Corre E."/>
            <person name="Pelletier E."/>
            <person name="Niang G."/>
            <person name="Scheremetjew M."/>
            <person name="Finn R."/>
            <person name="Kale V."/>
            <person name="Holt S."/>
            <person name="Cochrane G."/>
            <person name="Meng A."/>
            <person name="Brown T."/>
            <person name="Cohen L."/>
        </authorList>
    </citation>
    <scope>NUCLEOTIDE SEQUENCE</scope>
    <source>
        <strain evidence="4">NY070348D</strain>
    </source>
</reference>
<keyword evidence="2" id="KW-0663">Pyridoxal phosphate</keyword>
<evidence type="ECO:0000259" key="3">
    <source>
        <dbReference type="Pfam" id="PF02784"/>
    </source>
</evidence>
<feature type="domain" description="Orn/DAP/Arg decarboxylase 2 N-terminal" evidence="3">
    <location>
        <begin position="61"/>
        <end position="301"/>
    </location>
</feature>